<name>A0A543BSP6_9ACTN</name>
<dbReference type="AlphaFoldDB" id="A0A543BSP6"/>
<comment type="caution">
    <text evidence="1">The sequence shown here is derived from an EMBL/GenBank/DDBJ whole genome shotgun (WGS) entry which is preliminary data.</text>
</comment>
<protein>
    <submittedName>
        <fullName evidence="1">Uncharacterized protein</fullName>
    </submittedName>
</protein>
<proteinExistence type="predicted"/>
<gene>
    <name evidence="1" type="ORF">FB559_8475</name>
</gene>
<reference evidence="1 2" key="1">
    <citation type="submission" date="2019-06" db="EMBL/GenBank/DDBJ databases">
        <title>Sequencing the genomes of 1000 actinobacteria strains.</title>
        <authorList>
            <person name="Klenk H.-P."/>
        </authorList>
    </citation>
    <scope>NUCLEOTIDE SEQUENCE [LARGE SCALE GENOMIC DNA]</scope>
    <source>
        <strain evidence="1 2">DSM 102200</strain>
    </source>
</reference>
<keyword evidence="2" id="KW-1185">Reference proteome</keyword>
<sequence length="244" mass="26136">MAEWEIRKDGTGDLVSVHDDRVGALARALVLRATTAHAYRVTGPPGPVCATGRDLYLRLVDSGREMQATDRTLGEFLRAWWSVGRLLADRERLEPDTVAAMIAASATVEPPPMRAAWRETPHEYAPEPSSYSDWERIVLSQITDLADLADAGPLPPDASFGLDVPRPAGSVRATGERWYNFDPAGYLECGAAGAFGGWDEAGGTRVAVPGPATLPTAEADGVRALGALHWGDLARLAVCGQVYE</sequence>
<accession>A0A543BSP6</accession>
<dbReference type="OrthoDB" id="289700at2"/>
<dbReference type="Proteomes" id="UP000316096">
    <property type="component" value="Unassembled WGS sequence"/>
</dbReference>
<organism evidence="1 2">
    <name type="scientific">Actinoallomurus bryophytorum</name>
    <dbReference type="NCBI Taxonomy" id="1490222"/>
    <lineage>
        <taxon>Bacteria</taxon>
        <taxon>Bacillati</taxon>
        <taxon>Actinomycetota</taxon>
        <taxon>Actinomycetes</taxon>
        <taxon>Streptosporangiales</taxon>
        <taxon>Thermomonosporaceae</taxon>
        <taxon>Actinoallomurus</taxon>
    </lineage>
</organism>
<evidence type="ECO:0000313" key="2">
    <source>
        <dbReference type="Proteomes" id="UP000316096"/>
    </source>
</evidence>
<dbReference type="RefSeq" id="WP_141963472.1">
    <property type="nucleotide sequence ID" value="NZ_VFOZ01000003.1"/>
</dbReference>
<dbReference type="EMBL" id="VFOZ01000003">
    <property type="protein sequence ID" value="TQL87864.1"/>
    <property type="molecule type" value="Genomic_DNA"/>
</dbReference>
<evidence type="ECO:0000313" key="1">
    <source>
        <dbReference type="EMBL" id="TQL87864.1"/>
    </source>
</evidence>